<keyword evidence="11" id="KW-0687">Ribonucleoprotein</keyword>
<evidence type="ECO:0000256" key="4">
    <source>
        <dbReference type="ARBA" id="ARBA00013161"/>
    </source>
</evidence>
<keyword evidence="9 20" id="KW-0689">Ribosomal protein</keyword>
<proteinExistence type="inferred from homology"/>
<dbReference type="PANTHER" id="PTHR43766">
    <property type="entry name" value="TRYPTOPHAN--TRNA LIGASE, MITOCHONDRIAL"/>
    <property type="match status" value="1"/>
</dbReference>
<gene>
    <name evidence="20" type="ORF">GQ26_0510040</name>
</gene>
<evidence type="ECO:0000256" key="16">
    <source>
        <dbReference type="ARBA" id="ARBA00069760"/>
    </source>
</evidence>
<keyword evidence="5" id="KW-0436">Ligase</keyword>
<evidence type="ECO:0000256" key="15">
    <source>
        <dbReference type="ARBA" id="ARBA00049929"/>
    </source>
</evidence>
<reference evidence="20" key="1">
    <citation type="journal article" date="2014" name="PLoS Genet.">
        <title>Signature Gene Expression Reveals Novel Clues to the Molecular Mechanisms of Dimorphic Transition in Penicillium marneffei.</title>
        <authorList>
            <person name="Yang E."/>
            <person name="Wang G."/>
            <person name="Cai J."/>
            <person name="Woo P.C."/>
            <person name="Lau S.K."/>
            <person name="Yuen K.-Y."/>
            <person name="Chow W.-N."/>
            <person name="Lin X."/>
        </authorList>
    </citation>
    <scope>NUCLEOTIDE SEQUENCE [LARGE SCALE GENOMIC DNA]</scope>
    <source>
        <strain evidence="20">PM1</strain>
    </source>
</reference>
<keyword evidence="6" id="KW-0547">Nucleotide-binding</keyword>
<comment type="caution">
    <text evidence="20">The sequence shown here is derived from an EMBL/GenBank/DDBJ whole genome shotgun (WGS) entry which is preliminary data.</text>
</comment>
<dbReference type="CDD" id="cd00806">
    <property type="entry name" value="TrpRS_core"/>
    <property type="match status" value="1"/>
</dbReference>
<dbReference type="GO" id="GO:0005840">
    <property type="term" value="C:ribosome"/>
    <property type="evidence" value="ECO:0007669"/>
    <property type="project" value="UniProtKB-KW"/>
</dbReference>
<evidence type="ECO:0000256" key="11">
    <source>
        <dbReference type="ARBA" id="ARBA00023274"/>
    </source>
</evidence>
<evidence type="ECO:0000313" key="20">
    <source>
        <dbReference type="EMBL" id="KFX41921.1"/>
    </source>
</evidence>
<feature type="compositionally biased region" description="Polar residues" evidence="18">
    <location>
        <begin position="57"/>
        <end position="72"/>
    </location>
</feature>
<evidence type="ECO:0000256" key="7">
    <source>
        <dbReference type="ARBA" id="ARBA00022840"/>
    </source>
</evidence>
<protein>
    <recommendedName>
        <fullName evidence="13">Small ribosomal subunit protein uS10m</fullName>
        <ecNumber evidence="4">6.1.1.2</ecNumber>
    </recommendedName>
    <alternativeName>
        <fullName evidence="14">37S ribosomal protein S10, mitochondrial</fullName>
    </alternativeName>
    <alternativeName>
        <fullName evidence="17">Mitochondrial ribosomal small subunit protein 10</fullName>
    </alternativeName>
    <alternativeName>
        <fullName evidence="16">Tryptophan--tRNA ligase, mitochondrial</fullName>
    </alternativeName>
    <alternativeName>
        <fullName evidence="12">Tryptophanyl-tRNA synthetase</fullName>
    </alternativeName>
</protein>
<dbReference type="AlphaFoldDB" id="A0A093V5C3"/>
<feature type="domain" description="Small ribosomal subunit protein uS10" evidence="19">
    <location>
        <begin position="115"/>
        <end position="212"/>
    </location>
</feature>
<dbReference type="InterPro" id="IPR050203">
    <property type="entry name" value="Trp-tRNA_synthetase"/>
</dbReference>
<evidence type="ECO:0000259" key="19">
    <source>
        <dbReference type="SMART" id="SM01403"/>
    </source>
</evidence>
<dbReference type="GO" id="GO:0005524">
    <property type="term" value="F:ATP binding"/>
    <property type="evidence" value="ECO:0007669"/>
    <property type="project" value="UniProtKB-KW"/>
</dbReference>
<dbReference type="GO" id="GO:0070183">
    <property type="term" value="P:mitochondrial tryptophanyl-tRNA aminoacylation"/>
    <property type="evidence" value="ECO:0007669"/>
    <property type="project" value="TreeGrafter"/>
</dbReference>
<dbReference type="Gene3D" id="1.10.240.10">
    <property type="entry name" value="Tyrosyl-Transfer RNA Synthetase"/>
    <property type="match status" value="1"/>
</dbReference>
<dbReference type="InterPro" id="IPR002306">
    <property type="entry name" value="Trp-tRNA-ligase"/>
</dbReference>
<feature type="compositionally biased region" description="Basic and acidic residues" evidence="18">
    <location>
        <begin position="74"/>
        <end position="83"/>
    </location>
</feature>
<evidence type="ECO:0000256" key="5">
    <source>
        <dbReference type="ARBA" id="ARBA00022598"/>
    </source>
</evidence>
<evidence type="ECO:0000256" key="9">
    <source>
        <dbReference type="ARBA" id="ARBA00022980"/>
    </source>
</evidence>
<dbReference type="PRINTS" id="PR01039">
    <property type="entry name" value="TRNASYNTHTRP"/>
</dbReference>
<keyword evidence="7" id="KW-0067">ATP-binding</keyword>
<dbReference type="Gene3D" id="3.40.50.620">
    <property type="entry name" value="HUPs"/>
    <property type="match status" value="1"/>
</dbReference>
<evidence type="ECO:0000256" key="3">
    <source>
        <dbReference type="ARBA" id="ARBA00007102"/>
    </source>
</evidence>
<dbReference type="InterPro" id="IPR001412">
    <property type="entry name" value="aa-tRNA-synth_I_CS"/>
</dbReference>
<dbReference type="SUPFAM" id="SSF54999">
    <property type="entry name" value="Ribosomal protein S10"/>
    <property type="match status" value="1"/>
</dbReference>
<sequence length="672" mass="75801">MLTKAFFRPKYMALQAARFTRQLATTSNQAPTNSLDLLQEISQLAEDNKSPVPGTPTKATQSGAASPQTSGTEPAKHWPERLNDISQGSRLPRSVQALYLRPLRRKAQHGLPVCDLQLRSYSVRNVEFFADFAIRAAYYLNLPVSGPVPLPRIVERWTVPRSNFVHKKSQENFERITLRRLIQIKDGHPETVQLWLAFLRRHAFYGVGMKANVFDFDDLDVGGSLDATADDVDKALEPYFAQFGQRHDAKQQKSMITISTTSFTSSKMRSSIPLGMVKNELQKLSISRCRSCLNTTRLPSRRRTVHTSSAAQPSPNRVIFSGIQPTGIPHIGNYLGALREWVRLQNDAGAKDKCIYSIVDLHALTGNQSPHELRQRRKESFAMLLAIGLDPRKSILFYQSDVSAHAELMWILSAVASMGYLSRMTQWKDVDLENDTAKSKLRLGLFSYPVLQAADILVHGATHVPVGEDQKQHIEFTRYTANSFNHRFDTDLFPAPEALISPARRVMSLRDPIHKMSKSEEDKRSTILLNDTVKEVQQKIKQAVTDSEPGISYDPVRRPGISNLIEILSHLEEPNGRSCEEIASEFQSTRIKAFKDHVEATINAHIQPIRERFLEIMNKDNEENGYLQDIAEQGAVRARESANKTMETVRDAMATQTTCILPRSLSHIVYCN</sequence>
<evidence type="ECO:0000256" key="12">
    <source>
        <dbReference type="ARBA" id="ARBA00030268"/>
    </source>
</evidence>
<dbReference type="GO" id="GO:0004830">
    <property type="term" value="F:tryptophan-tRNA ligase activity"/>
    <property type="evidence" value="ECO:0007669"/>
    <property type="project" value="UniProtKB-EC"/>
</dbReference>
<dbReference type="GO" id="GO:0005759">
    <property type="term" value="C:mitochondrial matrix"/>
    <property type="evidence" value="ECO:0007669"/>
    <property type="project" value="UniProtKB-SubCell"/>
</dbReference>
<comment type="similarity">
    <text evidence="3">Belongs to the universal ribosomal protein uS10 family.</text>
</comment>
<dbReference type="PROSITE" id="PS00178">
    <property type="entry name" value="AA_TRNA_LIGASE_I"/>
    <property type="match status" value="1"/>
</dbReference>
<dbReference type="InterPro" id="IPR002305">
    <property type="entry name" value="aa-tRNA-synth_Ic"/>
</dbReference>
<comment type="catalytic activity">
    <reaction evidence="15">
        <text>tRNA(Trp) + L-tryptophan + ATP = L-tryptophyl-tRNA(Trp) + AMP + diphosphate + H(+)</text>
        <dbReference type="Rhea" id="RHEA:24080"/>
        <dbReference type="Rhea" id="RHEA-COMP:9671"/>
        <dbReference type="Rhea" id="RHEA-COMP:9705"/>
        <dbReference type="ChEBI" id="CHEBI:15378"/>
        <dbReference type="ChEBI" id="CHEBI:30616"/>
        <dbReference type="ChEBI" id="CHEBI:33019"/>
        <dbReference type="ChEBI" id="CHEBI:57912"/>
        <dbReference type="ChEBI" id="CHEBI:78442"/>
        <dbReference type="ChEBI" id="CHEBI:78535"/>
        <dbReference type="ChEBI" id="CHEBI:456215"/>
        <dbReference type="EC" id="6.1.1.2"/>
    </reaction>
</comment>
<dbReference type="GO" id="GO:1990904">
    <property type="term" value="C:ribonucleoprotein complex"/>
    <property type="evidence" value="ECO:0007669"/>
    <property type="project" value="UniProtKB-KW"/>
</dbReference>
<dbReference type="InterPro" id="IPR036838">
    <property type="entry name" value="Ribosomal_uS10_dom_sf"/>
</dbReference>
<accession>A0A093V5C3</accession>
<dbReference type="SUPFAM" id="SSF52374">
    <property type="entry name" value="Nucleotidylyl transferase"/>
    <property type="match status" value="1"/>
</dbReference>
<dbReference type="FunFam" id="3.40.50.620:FF:000082">
    <property type="entry name" value="MSW1p Mitochondrial tryptophanyl-tRNA synthetase"/>
    <property type="match status" value="1"/>
</dbReference>
<keyword evidence="10" id="KW-0030">Aminoacyl-tRNA synthetase</keyword>
<dbReference type="eggNOG" id="KOG2713">
    <property type="taxonomic scope" value="Eukaryota"/>
</dbReference>
<dbReference type="Gene3D" id="3.30.70.600">
    <property type="entry name" value="Ribosomal protein S10 domain"/>
    <property type="match status" value="1"/>
</dbReference>
<evidence type="ECO:0000256" key="13">
    <source>
        <dbReference type="ARBA" id="ARBA00035261"/>
    </source>
</evidence>
<organism evidence="20">
    <name type="scientific">Talaromyces marneffei PM1</name>
    <dbReference type="NCBI Taxonomy" id="1077442"/>
    <lineage>
        <taxon>Eukaryota</taxon>
        <taxon>Fungi</taxon>
        <taxon>Dikarya</taxon>
        <taxon>Ascomycota</taxon>
        <taxon>Pezizomycotina</taxon>
        <taxon>Eurotiomycetes</taxon>
        <taxon>Eurotiomycetidae</taxon>
        <taxon>Eurotiales</taxon>
        <taxon>Trichocomaceae</taxon>
        <taxon>Talaromyces</taxon>
        <taxon>Talaromyces sect. Talaromyces</taxon>
    </lineage>
</organism>
<evidence type="ECO:0000256" key="1">
    <source>
        <dbReference type="ARBA" id="ARBA00004305"/>
    </source>
</evidence>
<dbReference type="FunFam" id="3.30.70.600:FF:000003">
    <property type="entry name" value="30S ribosomal protein S10"/>
    <property type="match status" value="1"/>
</dbReference>
<dbReference type="GO" id="GO:0003735">
    <property type="term" value="F:structural constituent of ribosome"/>
    <property type="evidence" value="ECO:0007669"/>
    <property type="project" value="InterPro"/>
</dbReference>
<dbReference type="SMART" id="SM01403">
    <property type="entry name" value="Ribosomal_S10"/>
    <property type="match status" value="1"/>
</dbReference>
<evidence type="ECO:0000256" key="17">
    <source>
        <dbReference type="ARBA" id="ARBA00078476"/>
    </source>
</evidence>
<evidence type="ECO:0000256" key="10">
    <source>
        <dbReference type="ARBA" id="ARBA00023146"/>
    </source>
</evidence>
<name>A0A093V5C3_TALMA</name>
<dbReference type="InterPro" id="IPR027486">
    <property type="entry name" value="Ribosomal_uS10_dom"/>
</dbReference>
<evidence type="ECO:0000256" key="18">
    <source>
        <dbReference type="SAM" id="MobiDB-lite"/>
    </source>
</evidence>
<comment type="similarity">
    <text evidence="2">Belongs to the class-I aminoacyl-tRNA synthetase family.</text>
</comment>
<dbReference type="EC" id="6.1.1.2" evidence="4"/>
<keyword evidence="8" id="KW-0648">Protein biosynthesis</keyword>
<dbReference type="HOGENOM" id="CLU_008277_2_0_1"/>
<dbReference type="HAMAP" id="MF_00140_B">
    <property type="entry name" value="Trp_tRNA_synth_B"/>
    <property type="match status" value="1"/>
</dbReference>
<evidence type="ECO:0000256" key="14">
    <source>
        <dbReference type="ARBA" id="ARBA00042916"/>
    </source>
</evidence>
<dbReference type="InterPro" id="IPR024109">
    <property type="entry name" value="Trp-tRNA-ligase_bac-type"/>
</dbReference>
<dbReference type="EMBL" id="JPOX01000051">
    <property type="protein sequence ID" value="KFX41921.1"/>
    <property type="molecule type" value="Genomic_DNA"/>
</dbReference>
<dbReference type="FunFam" id="1.10.240.10:FF:000002">
    <property type="entry name" value="Tryptophan--tRNA ligase"/>
    <property type="match status" value="1"/>
</dbReference>
<evidence type="ECO:0000256" key="2">
    <source>
        <dbReference type="ARBA" id="ARBA00005594"/>
    </source>
</evidence>
<dbReference type="Pfam" id="PF00338">
    <property type="entry name" value="Ribosomal_S10"/>
    <property type="match status" value="1"/>
</dbReference>
<dbReference type="PANTHER" id="PTHR43766:SF1">
    <property type="entry name" value="TRYPTOPHAN--TRNA LIGASE, MITOCHONDRIAL"/>
    <property type="match status" value="1"/>
</dbReference>
<evidence type="ECO:0000256" key="8">
    <source>
        <dbReference type="ARBA" id="ARBA00022917"/>
    </source>
</evidence>
<comment type="subcellular location">
    <subcellularLocation>
        <location evidence="1">Mitochondrion matrix</location>
    </subcellularLocation>
</comment>
<dbReference type="InterPro" id="IPR014729">
    <property type="entry name" value="Rossmann-like_a/b/a_fold"/>
</dbReference>
<dbReference type="Pfam" id="PF00579">
    <property type="entry name" value="tRNA-synt_1b"/>
    <property type="match status" value="1"/>
</dbReference>
<evidence type="ECO:0000256" key="6">
    <source>
        <dbReference type="ARBA" id="ARBA00022741"/>
    </source>
</evidence>
<dbReference type="HAMAP" id="MF_00508">
    <property type="entry name" value="Ribosomal_uS10"/>
    <property type="match status" value="1"/>
</dbReference>
<dbReference type="InterPro" id="IPR001848">
    <property type="entry name" value="Ribosomal_uS10"/>
</dbReference>
<dbReference type="NCBIfam" id="TIGR00233">
    <property type="entry name" value="trpS"/>
    <property type="match status" value="1"/>
</dbReference>
<feature type="region of interest" description="Disordered" evidence="18">
    <location>
        <begin position="47"/>
        <end position="86"/>
    </location>
</feature>